<proteinExistence type="predicted"/>
<organism evidence="3 5">
    <name type="scientific">Phytophthora citrophthora</name>
    <dbReference type="NCBI Taxonomy" id="4793"/>
    <lineage>
        <taxon>Eukaryota</taxon>
        <taxon>Sar</taxon>
        <taxon>Stramenopiles</taxon>
        <taxon>Oomycota</taxon>
        <taxon>Peronosporomycetes</taxon>
        <taxon>Peronosporales</taxon>
        <taxon>Peronosporaceae</taxon>
        <taxon>Phytophthora</taxon>
    </lineage>
</organism>
<keyword evidence="5" id="KW-1185">Reference proteome</keyword>
<reference evidence="3" key="1">
    <citation type="submission" date="2023-08" db="EMBL/GenBank/DDBJ databases">
        <title>Reference Genome Resource for the Citrus Pathogen Phytophthora citrophthora.</title>
        <authorList>
            <person name="Moller H."/>
            <person name="Coetzee B."/>
            <person name="Rose L.J."/>
            <person name="Van Niekerk J.M."/>
        </authorList>
    </citation>
    <scope>NUCLEOTIDE SEQUENCE</scope>
    <source>
        <strain evidence="3">STE-U-9442</strain>
    </source>
</reference>
<dbReference type="EMBL" id="JASMQC010000014">
    <property type="protein sequence ID" value="KAK1940687.1"/>
    <property type="molecule type" value="Genomic_DNA"/>
</dbReference>
<evidence type="ECO:0000313" key="5">
    <source>
        <dbReference type="Proteomes" id="UP001259832"/>
    </source>
</evidence>
<evidence type="ECO:0000313" key="3">
    <source>
        <dbReference type="EMBL" id="KAK1940926.1"/>
    </source>
</evidence>
<dbReference type="Proteomes" id="UP001259832">
    <property type="component" value="Unassembled WGS sequence"/>
</dbReference>
<dbReference type="EMBL" id="JASMQC010000013">
    <property type="protein sequence ID" value="KAK1940926.1"/>
    <property type="molecule type" value="Genomic_DNA"/>
</dbReference>
<dbReference type="EMBL" id="JASMQC010000010">
    <property type="protein sequence ID" value="KAK1942063.1"/>
    <property type="molecule type" value="Genomic_DNA"/>
</dbReference>
<evidence type="ECO:0000313" key="4">
    <source>
        <dbReference type="EMBL" id="KAK1942063.1"/>
    </source>
</evidence>
<gene>
    <name evidence="4" type="ORF">P3T76_006385</name>
    <name evidence="3" type="ORF">P3T76_007632</name>
    <name evidence="2" type="ORF">P3T76_008138</name>
    <name evidence="1" type="ORF">P3T76_008366</name>
</gene>
<protein>
    <submittedName>
        <fullName evidence="3">Uncharacterized protein</fullName>
    </submittedName>
</protein>
<evidence type="ECO:0000313" key="2">
    <source>
        <dbReference type="EMBL" id="KAK1940687.1"/>
    </source>
</evidence>
<evidence type="ECO:0000313" key="1">
    <source>
        <dbReference type="EMBL" id="KAK1940043.1"/>
    </source>
</evidence>
<sequence>MKDVYVIDQDIMYVTLFYTSHPDDLAPRNVVGHKNERITREIALLRELAVHFVPIRMVPVKVVLASSGAILMLFQCVLKEDEGSILADLKVKNAGRRAEFGFDLLLGEGVFPMHLAEYPTTLRQDQYHA</sequence>
<accession>A0AAD9LM17</accession>
<comment type="caution">
    <text evidence="3">The sequence shown here is derived from an EMBL/GenBank/DDBJ whole genome shotgun (WGS) entry which is preliminary data.</text>
</comment>
<dbReference type="AlphaFoldDB" id="A0AAD9LM17"/>
<dbReference type="EMBL" id="JASMQC010000015">
    <property type="protein sequence ID" value="KAK1940043.1"/>
    <property type="molecule type" value="Genomic_DNA"/>
</dbReference>
<name>A0AAD9LM17_9STRA</name>